<evidence type="ECO:0000313" key="4">
    <source>
        <dbReference type="Proteomes" id="UP000076842"/>
    </source>
</evidence>
<gene>
    <name evidence="3" type="ORF">CALCODRAFT_500782</name>
</gene>
<feature type="region of interest" description="Disordered" evidence="1">
    <location>
        <begin position="289"/>
        <end position="317"/>
    </location>
</feature>
<dbReference type="Proteomes" id="UP000076842">
    <property type="component" value="Unassembled WGS sequence"/>
</dbReference>
<organism evidence="3 4">
    <name type="scientific">Calocera cornea HHB12733</name>
    <dbReference type="NCBI Taxonomy" id="1353952"/>
    <lineage>
        <taxon>Eukaryota</taxon>
        <taxon>Fungi</taxon>
        <taxon>Dikarya</taxon>
        <taxon>Basidiomycota</taxon>
        <taxon>Agaricomycotina</taxon>
        <taxon>Dacrymycetes</taxon>
        <taxon>Dacrymycetales</taxon>
        <taxon>Dacrymycetaceae</taxon>
        <taxon>Calocera</taxon>
    </lineage>
</organism>
<dbReference type="OrthoDB" id="28127at2759"/>
<dbReference type="GO" id="GO:0006631">
    <property type="term" value="P:fatty acid metabolic process"/>
    <property type="evidence" value="ECO:0007669"/>
    <property type="project" value="TreeGrafter"/>
</dbReference>
<dbReference type="AlphaFoldDB" id="A0A165DXD7"/>
<dbReference type="STRING" id="1353952.A0A165DXD7"/>
<dbReference type="GO" id="GO:0006974">
    <property type="term" value="P:DNA damage response"/>
    <property type="evidence" value="ECO:0007669"/>
    <property type="project" value="InterPro"/>
</dbReference>
<proteinExistence type="predicted"/>
<evidence type="ECO:0000259" key="2">
    <source>
        <dbReference type="Pfam" id="PF13532"/>
    </source>
</evidence>
<dbReference type="InterPro" id="IPR032870">
    <property type="entry name" value="ALKBH7-like"/>
</dbReference>
<dbReference type="InterPro" id="IPR037151">
    <property type="entry name" value="AlkB-like_sf"/>
</dbReference>
<feature type="domain" description="Alpha-ketoglutarate-dependent dioxygenase AlkB-like" evidence="2">
    <location>
        <begin position="200"/>
        <end position="288"/>
    </location>
</feature>
<dbReference type="PANTHER" id="PTHR21052">
    <property type="entry name" value="SPERMATOGENESIS ASSOCIATED 11-RELATED"/>
    <property type="match status" value="1"/>
</dbReference>
<dbReference type="GO" id="GO:0016706">
    <property type="term" value="F:2-oxoglutarate-dependent dioxygenase activity"/>
    <property type="evidence" value="ECO:0007669"/>
    <property type="project" value="TreeGrafter"/>
</dbReference>
<sequence>MWTSLRVREWASRITHSAIRNSPRHPGFRRLLSTSTEEDSYDLNDVGPDSRIEILSWPCPSSGQSTSDIDRGKSDFVLVPSFLPAPEQRTLLREALGVLDVVHKVNARVRKRRKQVVWERAAYPLPEFADLHDVFLPDDCYTWEERHFDSVIHHFRESSVANLCNGSSSALWGAIRKHFREEAYEMEKNGSLMHLLHLSTHGYIEGHVDNVEASGKMILGVSLGAARVLRMTGVEEEEGRQFQCLLDSGDAYITKGVMRYKYKHEILERGMFKGQPVQGGQRLSLMLRDKFHPGPTTTTTHDEGSLRPAQPSSPHEP</sequence>
<dbReference type="InterPro" id="IPR027450">
    <property type="entry name" value="AlkB-like"/>
</dbReference>
<reference evidence="3 4" key="1">
    <citation type="journal article" date="2016" name="Mol. Biol. Evol.">
        <title>Comparative Genomics of Early-Diverging Mushroom-Forming Fungi Provides Insights into the Origins of Lignocellulose Decay Capabilities.</title>
        <authorList>
            <person name="Nagy L.G."/>
            <person name="Riley R."/>
            <person name="Tritt A."/>
            <person name="Adam C."/>
            <person name="Daum C."/>
            <person name="Floudas D."/>
            <person name="Sun H."/>
            <person name="Yadav J.S."/>
            <person name="Pangilinan J."/>
            <person name="Larsson K.H."/>
            <person name="Matsuura K."/>
            <person name="Barry K."/>
            <person name="Labutti K."/>
            <person name="Kuo R."/>
            <person name="Ohm R.A."/>
            <person name="Bhattacharya S.S."/>
            <person name="Shirouzu T."/>
            <person name="Yoshinaga Y."/>
            <person name="Martin F.M."/>
            <person name="Grigoriev I.V."/>
            <person name="Hibbett D.S."/>
        </authorList>
    </citation>
    <scope>NUCLEOTIDE SEQUENCE [LARGE SCALE GENOMIC DNA]</scope>
    <source>
        <strain evidence="3 4">HHB12733</strain>
    </source>
</reference>
<dbReference type="InParanoid" id="A0A165DXD7"/>
<dbReference type="GO" id="GO:0005759">
    <property type="term" value="C:mitochondrial matrix"/>
    <property type="evidence" value="ECO:0007669"/>
    <property type="project" value="TreeGrafter"/>
</dbReference>
<keyword evidence="4" id="KW-1185">Reference proteome</keyword>
<accession>A0A165DXD7</accession>
<protein>
    <recommendedName>
        <fullName evidence="2">Alpha-ketoglutarate-dependent dioxygenase AlkB-like domain-containing protein</fullName>
    </recommendedName>
</protein>
<dbReference type="Pfam" id="PF13532">
    <property type="entry name" value="2OG-FeII_Oxy_2"/>
    <property type="match status" value="1"/>
</dbReference>
<evidence type="ECO:0000256" key="1">
    <source>
        <dbReference type="SAM" id="MobiDB-lite"/>
    </source>
</evidence>
<dbReference type="Gene3D" id="2.60.120.590">
    <property type="entry name" value="Alpha-ketoglutarate-dependent dioxygenase AlkB-like"/>
    <property type="match status" value="1"/>
</dbReference>
<evidence type="ECO:0000313" key="3">
    <source>
        <dbReference type="EMBL" id="KZT53736.1"/>
    </source>
</evidence>
<name>A0A165DXD7_9BASI</name>
<dbReference type="SUPFAM" id="SSF51197">
    <property type="entry name" value="Clavaminate synthase-like"/>
    <property type="match status" value="1"/>
</dbReference>
<dbReference type="EMBL" id="KV424030">
    <property type="protein sequence ID" value="KZT53736.1"/>
    <property type="molecule type" value="Genomic_DNA"/>
</dbReference>
<dbReference type="PANTHER" id="PTHR21052:SF0">
    <property type="entry name" value="ALPHA-KETOGLUTARATE-DEPENDENT DIOXYGENASE ALKB HOMOLOG 7, MITOCHONDRIAL"/>
    <property type="match status" value="1"/>
</dbReference>